<feature type="compositionally biased region" description="Low complexity" evidence="1">
    <location>
        <begin position="74"/>
        <end position="91"/>
    </location>
</feature>
<gene>
    <name evidence="2" type="ORF">CBR_g46278</name>
</gene>
<dbReference type="AlphaFoldDB" id="A0A388K3U4"/>
<dbReference type="Proteomes" id="UP000265515">
    <property type="component" value="Unassembled WGS sequence"/>
</dbReference>
<feature type="compositionally biased region" description="Basic and acidic residues" evidence="1">
    <location>
        <begin position="135"/>
        <end position="144"/>
    </location>
</feature>
<evidence type="ECO:0000256" key="1">
    <source>
        <dbReference type="SAM" id="MobiDB-lite"/>
    </source>
</evidence>
<comment type="caution">
    <text evidence="2">The sequence shown here is derived from an EMBL/GenBank/DDBJ whole genome shotgun (WGS) entry which is preliminary data.</text>
</comment>
<reference evidence="2 3" key="1">
    <citation type="journal article" date="2018" name="Cell">
        <title>The Chara Genome: Secondary Complexity and Implications for Plant Terrestrialization.</title>
        <authorList>
            <person name="Nishiyama T."/>
            <person name="Sakayama H."/>
            <person name="Vries J.D."/>
            <person name="Buschmann H."/>
            <person name="Saint-Marcoux D."/>
            <person name="Ullrich K.K."/>
            <person name="Haas F.B."/>
            <person name="Vanderstraeten L."/>
            <person name="Becker D."/>
            <person name="Lang D."/>
            <person name="Vosolsobe S."/>
            <person name="Rombauts S."/>
            <person name="Wilhelmsson P.K.I."/>
            <person name="Janitza P."/>
            <person name="Kern R."/>
            <person name="Heyl A."/>
            <person name="Rumpler F."/>
            <person name="Villalobos L.I.A.C."/>
            <person name="Clay J.M."/>
            <person name="Skokan R."/>
            <person name="Toyoda A."/>
            <person name="Suzuki Y."/>
            <person name="Kagoshima H."/>
            <person name="Schijlen E."/>
            <person name="Tajeshwar N."/>
            <person name="Catarino B."/>
            <person name="Hetherington A.J."/>
            <person name="Saltykova A."/>
            <person name="Bonnot C."/>
            <person name="Breuninger H."/>
            <person name="Symeonidi A."/>
            <person name="Radhakrishnan G.V."/>
            <person name="Van Nieuwerburgh F."/>
            <person name="Deforce D."/>
            <person name="Chang C."/>
            <person name="Karol K.G."/>
            <person name="Hedrich R."/>
            <person name="Ulvskov P."/>
            <person name="Glockner G."/>
            <person name="Delwiche C.F."/>
            <person name="Petrasek J."/>
            <person name="Van de Peer Y."/>
            <person name="Friml J."/>
            <person name="Beilby M."/>
            <person name="Dolan L."/>
            <person name="Kohara Y."/>
            <person name="Sugano S."/>
            <person name="Fujiyama A."/>
            <person name="Delaux P.-M."/>
            <person name="Quint M."/>
            <person name="TheiBen G."/>
            <person name="Hagemann M."/>
            <person name="Harholt J."/>
            <person name="Dunand C."/>
            <person name="Zachgo S."/>
            <person name="Langdale J."/>
            <person name="Maumus F."/>
            <person name="Straeten D.V.D."/>
            <person name="Gould S.B."/>
            <person name="Rensing S.A."/>
        </authorList>
    </citation>
    <scope>NUCLEOTIDE SEQUENCE [LARGE SCALE GENOMIC DNA]</scope>
    <source>
        <strain evidence="2 3">S276</strain>
    </source>
</reference>
<feature type="region of interest" description="Disordered" evidence="1">
    <location>
        <begin position="21"/>
        <end position="167"/>
    </location>
</feature>
<organism evidence="2 3">
    <name type="scientific">Chara braunii</name>
    <name type="common">Braun's stonewort</name>
    <dbReference type="NCBI Taxonomy" id="69332"/>
    <lineage>
        <taxon>Eukaryota</taxon>
        <taxon>Viridiplantae</taxon>
        <taxon>Streptophyta</taxon>
        <taxon>Charophyceae</taxon>
        <taxon>Charales</taxon>
        <taxon>Characeae</taxon>
        <taxon>Chara</taxon>
    </lineage>
</organism>
<sequence length="218" mass="24615">MTRRTEEMRLQLQAEITDKWKKQQEQAMEKAKVASQAEDKATSPKISPKSKAVTKAKEKTKRSSKKKKMKTRVMKSSSSLSHTEESTSTTEDSSDTEEEALRLVRLLREEKRKTKIKKRQIRKKTSKKNSTGTYERGECSKKSDTPTPPTKNGGLEPETPLSKGCKGISASCSQEGLVDYTLSVMKQYSGKKVSQLKEICEKHGIKPARKEDMVMKLV</sequence>
<evidence type="ECO:0000313" key="3">
    <source>
        <dbReference type="Proteomes" id="UP000265515"/>
    </source>
</evidence>
<dbReference type="EMBL" id="BFEA01000053">
    <property type="protein sequence ID" value="GBG64732.1"/>
    <property type="molecule type" value="Genomic_DNA"/>
</dbReference>
<feature type="compositionally biased region" description="Basic residues" evidence="1">
    <location>
        <begin position="113"/>
        <end position="127"/>
    </location>
</feature>
<keyword evidence="3" id="KW-1185">Reference proteome</keyword>
<evidence type="ECO:0000313" key="2">
    <source>
        <dbReference type="EMBL" id="GBG64732.1"/>
    </source>
</evidence>
<feature type="compositionally biased region" description="Basic residues" evidence="1">
    <location>
        <begin position="52"/>
        <end position="73"/>
    </location>
</feature>
<accession>A0A388K3U4</accession>
<protein>
    <submittedName>
        <fullName evidence="2">Uncharacterized protein</fullName>
    </submittedName>
</protein>
<dbReference type="Gramene" id="GBG64732">
    <property type="protein sequence ID" value="GBG64732"/>
    <property type="gene ID" value="CBR_g46278"/>
</dbReference>
<name>A0A388K3U4_CHABU</name>
<feature type="compositionally biased region" description="Basic and acidic residues" evidence="1">
    <location>
        <begin position="99"/>
        <end position="112"/>
    </location>
</feature>
<feature type="compositionally biased region" description="Basic and acidic residues" evidence="1">
    <location>
        <begin position="21"/>
        <end position="42"/>
    </location>
</feature>
<proteinExistence type="predicted"/>